<feature type="region of interest" description="Disordered" evidence="1">
    <location>
        <begin position="117"/>
        <end position="144"/>
    </location>
</feature>
<protein>
    <submittedName>
        <fullName evidence="2">Uncharacterized protein</fullName>
    </submittedName>
</protein>
<comment type="caution">
    <text evidence="2">The sequence shown here is derived from an EMBL/GenBank/DDBJ whole genome shotgun (WGS) entry which is preliminary data.</text>
</comment>
<accession>A0A511NAD0</accession>
<keyword evidence="3" id="KW-1185">Reference proteome</keyword>
<evidence type="ECO:0000256" key="1">
    <source>
        <dbReference type="SAM" id="MobiDB-lite"/>
    </source>
</evidence>
<reference evidence="2 3" key="1">
    <citation type="submission" date="2019-07" db="EMBL/GenBank/DDBJ databases">
        <title>Whole genome shotgun sequence of Deinococcus cellulosilyticus NBRC 106333.</title>
        <authorList>
            <person name="Hosoyama A."/>
            <person name="Uohara A."/>
            <person name="Ohji S."/>
            <person name="Ichikawa N."/>
        </authorList>
    </citation>
    <scope>NUCLEOTIDE SEQUENCE [LARGE SCALE GENOMIC DNA]</scope>
    <source>
        <strain evidence="2 3">NBRC 106333</strain>
    </source>
</reference>
<dbReference type="EMBL" id="BJXB01000043">
    <property type="protein sequence ID" value="GEM49773.1"/>
    <property type="molecule type" value="Genomic_DNA"/>
</dbReference>
<name>A0A511NAD0_DEIC1</name>
<evidence type="ECO:0000313" key="3">
    <source>
        <dbReference type="Proteomes" id="UP000321306"/>
    </source>
</evidence>
<proteinExistence type="predicted"/>
<gene>
    <name evidence="2" type="ORF">DC3_54080</name>
</gene>
<feature type="compositionally biased region" description="Basic and acidic residues" evidence="1">
    <location>
        <begin position="126"/>
        <end position="138"/>
    </location>
</feature>
<sequence length="144" mass="16174">MEKDMTTMHAQDIERLIQNLTHTETGPHTELLAQARKALEHQKKTLIHWEAQSFEIRSHLGQVLGPVLDLIALHPEAFHGICQTEYGLTGEDAMEHLLQLKAFQMGIPVEHLEDPTKAQHTNTQAKHPEAPKDAEVKIQQEGAG</sequence>
<dbReference type="AlphaFoldDB" id="A0A511NAD0"/>
<dbReference type="Proteomes" id="UP000321306">
    <property type="component" value="Unassembled WGS sequence"/>
</dbReference>
<organism evidence="2 3">
    <name type="scientific">Deinococcus cellulosilyticus (strain DSM 18568 / NBRC 106333 / KACC 11606 / 5516J-15)</name>
    <dbReference type="NCBI Taxonomy" id="1223518"/>
    <lineage>
        <taxon>Bacteria</taxon>
        <taxon>Thermotogati</taxon>
        <taxon>Deinococcota</taxon>
        <taxon>Deinococci</taxon>
        <taxon>Deinococcales</taxon>
        <taxon>Deinococcaceae</taxon>
        <taxon>Deinococcus</taxon>
    </lineage>
</organism>
<evidence type="ECO:0000313" key="2">
    <source>
        <dbReference type="EMBL" id="GEM49773.1"/>
    </source>
</evidence>